<gene>
    <name evidence="8" type="ORF">CBI38_22745</name>
</gene>
<dbReference type="SUPFAM" id="SSF54292">
    <property type="entry name" value="2Fe-2S ferredoxin-like"/>
    <property type="match status" value="1"/>
</dbReference>
<dbReference type="OrthoDB" id="9799640at2"/>
<reference evidence="8 9" key="1">
    <citation type="submission" date="2017-05" db="EMBL/GenBank/DDBJ databases">
        <title>Isolation of Rhodococcus sp. S2-17 biodegrading of BP-3.</title>
        <authorList>
            <person name="Lee Y."/>
            <person name="Kim K.H."/>
            <person name="Chun B.H."/>
            <person name="Jung H.S."/>
            <person name="Jeon C.O."/>
        </authorList>
    </citation>
    <scope>NUCLEOTIDE SEQUENCE [LARGE SCALE GENOMIC DNA]</scope>
    <source>
        <strain evidence="8 9">S2-17</strain>
    </source>
</reference>
<dbReference type="PROSITE" id="PS51085">
    <property type="entry name" value="2FE2S_FER_2"/>
    <property type="match status" value="1"/>
</dbReference>
<dbReference type="Gene3D" id="3.10.20.30">
    <property type="match status" value="1"/>
</dbReference>
<sequence>MPTIQFVQHDGRTDNVDASIGASLMKAAVAAGVPGILAECGGQAMCATCHVHVRSDADALPPVTEDEDEMLDCATSPRVSSSRLSCQLPVTEEFDGMIVYVPEEEL</sequence>
<keyword evidence="5" id="KW-0411">Iron-sulfur</keyword>
<name>A0A2S2C4F2_9NOCA</name>
<protein>
    <submittedName>
        <fullName evidence="8">Ferredoxin</fullName>
    </submittedName>
</protein>
<keyword evidence="3" id="KW-0479">Metal-binding</keyword>
<accession>A0A2S2C4F2</accession>
<dbReference type="InterPro" id="IPR036010">
    <property type="entry name" value="2Fe-2S_ferredoxin-like_sf"/>
</dbReference>
<dbReference type="AlphaFoldDB" id="A0A2S2C4F2"/>
<dbReference type="InterPro" id="IPR018298">
    <property type="entry name" value="Adrenodoxin_Fe-S_BS"/>
</dbReference>
<dbReference type="Pfam" id="PF00111">
    <property type="entry name" value="Fer2"/>
    <property type="match status" value="1"/>
</dbReference>
<dbReference type="GO" id="GO:0009055">
    <property type="term" value="F:electron transfer activity"/>
    <property type="evidence" value="ECO:0007669"/>
    <property type="project" value="TreeGrafter"/>
</dbReference>
<dbReference type="PROSITE" id="PS00814">
    <property type="entry name" value="ADX"/>
    <property type="match status" value="1"/>
</dbReference>
<evidence type="ECO:0000256" key="3">
    <source>
        <dbReference type="ARBA" id="ARBA00022723"/>
    </source>
</evidence>
<dbReference type="GO" id="GO:0046872">
    <property type="term" value="F:metal ion binding"/>
    <property type="evidence" value="ECO:0007669"/>
    <property type="project" value="UniProtKB-KW"/>
</dbReference>
<evidence type="ECO:0000259" key="7">
    <source>
        <dbReference type="PROSITE" id="PS51085"/>
    </source>
</evidence>
<comment type="cofactor">
    <cofactor evidence="6">
        <name>[2Fe-2S] cluster</name>
        <dbReference type="ChEBI" id="CHEBI:190135"/>
    </cofactor>
</comment>
<dbReference type="PANTHER" id="PTHR23426">
    <property type="entry name" value="FERREDOXIN/ADRENODOXIN"/>
    <property type="match status" value="1"/>
</dbReference>
<dbReference type="GO" id="GO:0005829">
    <property type="term" value="C:cytosol"/>
    <property type="evidence" value="ECO:0007669"/>
    <property type="project" value="TreeGrafter"/>
</dbReference>
<dbReference type="InterPro" id="IPR001055">
    <property type="entry name" value="Adrenodoxin-like"/>
</dbReference>
<keyword evidence="2" id="KW-0001">2Fe-2S</keyword>
<keyword evidence="4" id="KW-0408">Iron</keyword>
<dbReference type="GO" id="GO:0140647">
    <property type="term" value="P:P450-containing electron transport chain"/>
    <property type="evidence" value="ECO:0007669"/>
    <property type="project" value="InterPro"/>
</dbReference>
<dbReference type="PANTHER" id="PTHR23426:SF65">
    <property type="entry name" value="FERREDOXIN-2, MITOCHONDRIAL"/>
    <property type="match status" value="1"/>
</dbReference>
<dbReference type="PRINTS" id="PR00355">
    <property type="entry name" value="ADRENODOXIN"/>
</dbReference>
<evidence type="ECO:0000313" key="9">
    <source>
        <dbReference type="Proteomes" id="UP000245711"/>
    </source>
</evidence>
<evidence type="ECO:0000256" key="5">
    <source>
        <dbReference type="ARBA" id="ARBA00023014"/>
    </source>
</evidence>
<dbReference type="CDD" id="cd00207">
    <property type="entry name" value="fer2"/>
    <property type="match status" value="1"/>
</dbReference>
<dbReference type="InterPro" id="IPR012675">
    <property type="entry name" value="Beta-grasp_dom_sf"/>
</dbReference>
<organism evidence="8 9">
    <name type="scientific">Rhodococcus oxybenzonivorans</name>
    <dbReference type="NCBI Taxonomy" id="1990687"/>
    <lineage>
        <taxon>Bacteria</taxon>
        <taxon>Bacillati</taxon>
        <taxon>Actinomycetota</taxon>
        <taxon>Actinomycetes</taxon>
        <taxon>Mycobacteriales</taxon>
        <taxon>Nocardiaceae</taxon>
        <taxon>Rhodococcus</taxon>
    </lineage>
</organism>
<evidence type="ECO:0000256" key="1">
    <source>
        <dbReference type="ARBA" id="ARBA00010914"/>
    </source>
</evidence>
<dbReference type="GO" id="GO:0051537">
    <property type="term" value="F:2 iron, 2 sulfur cluster binding"/>
    <property type="evidence" value="ECO:0007669"/>
    <property type="project" value="UniProtKB-KW"/>
</dbReference>
<comment type="similarity">
    <text evidence="1">Belongs to the adrenodoxin/putidaredoxin family.</text>
</comment>
<evidence type="ECO:0000256" key="4">
    <source>
        <dbReference type="ARBA" id="ARBA00023004"/>
    </source>
</evidence>
<evidence type="ECO:0000256" key="6">
    <source>
        <dbReference type="ARBA" id="ARBA00034078"/>
    </source>
</evidence>
<dbReference type="InterPro" id="IPR001041">
    <property type="entry name" value="2Fe-2S_ferredoxin-type"/>
</dbReference>
<evidence type="ECO:0000313" key="8">
    <source>
        <dbReference type="EMBL" id="AWK75755.1"/>
    </source>
</evidence>
<feature type="domain" description="2Fe-2S ferredoxin-type" evidence="7">
    <location>
        <begin position="2"/>
        <end position="105"/>
    </location>
</feature>
<proteinExistence type="inferred from homology"/>
<dbReference type="RefSeq" id="WP_109335284.1">
    <property type="nucleotide sequence ID" value="NZ_CP021354.1"/>
</dbReference>
<keyword evidence="9" id="KW-1185">Reference proteome</keyword>
<dbReference type="Proteomes" id="UP000245711">
    <property type="component" value="Chromosome"/>
</dbReference>
<evidence type="ECO:0000256" key="2">
    <source>
        <dbReference type="ARBA" id="ARBA00022714"/>
    </source>
</evidence>
<dbReference type="KEGG" id="roz:CBI38_22745"/>
<dbReference type="EMBL" id="CP021354">
    <property type="protein sequence ID" value="AWK75755.1"/>
    <property type="molecule type" value="Genomic_DNA"/>
</dbReference>